<organism evidence="1">
    <name type="scientific">uncultured Synechococcales cyanobacterium</name>
    <dbReference type="NCBI Taxonomy" id="1936017"/>
    <lineage>
        <taxon>Bacteria</taxon>
        <taxon>Bacillati</taxon>
        <taxon>Cyanobacteriota</taxon>
        <taxon>Cyanophyceae</taxon>
        <taxon>Synechococcales</taxon>
        <taxon>environmental samples</taxon>
    </lineage>
</organism>
<dbReference type="EMBL" id="CADCWO010000032">
    <property type="protein sequence ID" value="CAA9558922.1"/>
    <property type="molecule type" value="Genomic_DNA"/>
</dbReference>
<sequence>MVGTSNFGRLCLCTQWPTDITTGNAAGLVWLITSMPA</sequence>
<protein>
    <submittedName>
        <fullName evidence="1">Uncharacterized protein</fullName>
    </submittedName>
</protein>
<reference evidence="1" key="1">
    <citation type="submission" date="2020-02" db="EMBL/GenBank/DDBJ databases">
        <authorList>
            <person name="Meier V. D."/>
        </authorList>
    </citation>
    <scope>NUCLEOTIDE SEQUENCE</scope>
    <source>
        <strain evidence="1">AVDCRST_MAG81</strain>
    </source>
</reference>
<evidence type="ECO:0000313" key="1">
    <source>
        <dbReference type="EMBL" id="CAA9558922.1"/>
    </source>
</evidence>
<dbReference type="AlphaFoldDB" id="A0A6J4UUX0"/>
<gene>
    <name evidence="1" type="ORF">AVDCRST_MAG81-713</name>
</gene>
<accession>A0A6J4UUX0</accession>
<proteinExistence type="predicted"/>
<name>A0A6J4UUX0_9CYAN</name>